<evidence type="ECO:0000313" key="13">
    <source>
        <dbReference type="Proteomes" id="UP000467305"/>
    </source>
</evidence>
<dbReference type="SUPFAM" id="SSF49464">
    <property type="entry name" value="Carboxypeptidase regulatory domain-like"/>
    <property type="match status" value="1"/>
</dbReference>
<dbReference type="PROSITE" id="PS52016">
    <property type="entry name" value="TONB_DEPENDENT_REC_3"/>
    <property type="match status" value="1"/>
</dbReference>
<dbReference type="InterPro" id="IPR008969">
    <property type="entry name" value="CarboxyPept-like_regulatory"/>
</dbReference>
<dbReference type="InterPro" id="IPR039426">
    <property type="entry name" value="TonB-dep_rcpt-like"/>
</dbReference>
<dbReference type="OrthoDB" id="9803050at2"/>
<sequence length="853" mass="97666">MKKLICFVLLSLSLSVFTQNKTTRLRHLKDVLIELSDLYNVKFSFSDEIVNNQKVPFKSGKDRDISSIIKGLEKYSKLNFKKISKNRYAISKLKNRVNICGNLFSKHNKEPLIGATITLKNKNIGTQTNIDGYFELRNLYITDTINISFVGFKSKKRAVANFSKENCFSLSLEEENAVLNEIVITNYLTNGLSKTIDGAIVFKPKNQDIIPGLTEPDVFYTVQQLPGIVNVDETATGMHIRGGTPDQNLILFNQIKLFTASHFFGAISALNPETIDKVEVYRGASKAKYGNHIGGVINVETGNDIPSKIKGSVGMNFTHADANVSLPISPQLSISVSGRRSITDVLNTPTYRQLSQKTFQHTTISKDKKLVEEINAKINTDVFFQDFNTKIIYKPTEQDKISLSQISIKNSLDHSFFSSDFNDQRSDDLLIKNDGYNIGWDKQWNSKTSSKTTISYSDYNLKYRNNKEKDNASYAFTTKNNHVKNLDISTSFDYKINTSSRVSIGYQYAYNDVYFLLSKKNDLLFVEKSSTQSDINQSHSFFTEYLYNKNKNITVSLGARANHFSLLNKTTFEPRIYSQIQVLPKFWLSSSFEIKQQNISRIVEFYTTDFGLENQLWALSNQKDIPLLESQQITIGALFKRNNWLIDLDVYKREIKGITSLTSGFDSFTRDILTGKSKTLGLDFLIKKNWKNYNTWLSYHTGKTTFLINDFNENKEFTGNFDVTHSFYLANNFKYKEYNFSLGYTYRIGIPFTSNNGLANNYFIERNGINDSRLPNFSRLDFSAGYDFYMNKKKTVKGRFNISLLNILNKKNILKRTYDIVKENKNGFDEGKLIEQNTESLGFTPNVSFRLSF</sequence>
<evidence type="ECO:0000256" key="7">
    <source>
        <dbReference type="ARBA" id="ARBA00023237"/>
    </source>
</evidence>
<feature type="domain" description="TonB-dependent receptor plug" evidence="10">
    <location>
        <begin position="222"/>
        <end position="296"/>
    </location>
</feature>
<dbReference type="PANTHER" id="PTHR30069:SF29">
    <property type="entry name" value="HEMOGLOBIN AND HEMOGLOBIN-HAPTOGLOBIN-BINDING PROTEIN 1-RELATED"/>
    <property type="match status" value="1"/>
</dbReference>
<keyword evidence="3 8" id="KW-1134">Transmembrane beta strand</keyword>
<comment type="caution">
    <text evidence="12">The sequence shown here is derived from an EMBL/GenBank/DDBJ whole genome shotgun (WGS) entry which is preliminary data.</text>
</comment>
<dbReference type="Gene3D" id="2.170.130.10">
    <property type="entry name" value="TonB-dependent receptor, plug domain"/>
    <property type="match status" value="1"/>
</dbReference>
<dbReference type="InterPro" id="IPR012910">
    <property type="entry name" value="Plug_dom"/>
</dbReference>
<dbReference type="GO" id="GO:0009279">
    <property type="term" value="C:cell outer membrane"/>
    <property type="evidence" value="ECO:0007669"/>
    <property type="project" value="UniProtKB-SubCell"/>
</dbReference>
<evidence type="ECO:0000256" key="8">
    <source>
        <dbReference type="PROSITE-ProRule" id="PRU01360"/>
    </source>
</evidence>
<dbReference type="Proteomes" id="UP000467305">
    <property type="component" value="Unassembled WGS sequence"/>
</dbReference>
<dbReference type="EMBL" id="WAAU01000021">
    <property type="protein sequence ID" value="KAB1155896.1"/>
    <property type="molecule type" value="Genomic_DNA"/>
</dbReference>
<name>A0A7J5AE90_9FLAO</name>
<evidence type="ECO:0000259" key="10">
    <source>
        <dbReference type="Pfam" id="PF07715"/>
    </source>
</evidence>
<keyword evidence="7 8" id="KW-0998">Cell outer membrane</keyword>
<evidence type="ECO:0000256" key="6">
    <source>
        <dbReference type="ARBA" id="ARBA00023136"/>
    </source>
</evidence>
<dbReference type="SUPFAM" id="SSF56935">
    <property type="entry name" value="Porins"/>
    <property type="match status" value="1"/>
</dbReference>
<evidence type="ECO:0000313" key="12">
    <source>
        <dbReference type="EMBL" id="KAB1155896.1"/>
    </source>
</evidence>
<dbReference type="InterPro" id="IPR036942">
    <property type="entry name" value="Beta-barrel_TonB_sf"/>
</dbReference>
<dbReference type="RefSeq" id="WP_150900185.1">
    <property type="nucleotide sequence ID" value="NZ_WAAU01000021.1"/>
</dbReference>
<dbReference type="GO" id="GO:0015344">
    <property type="term" value="F:siderophore uptake transmembrane transporter activity"/>
    <property type="evidence" value="ECO:0007669"/>
    <property type="project" value="TreeGrafter"/>
</dbReference>
<dbReference type="AlphaFoldDB" id="A0A7J5AE90"/>
<evidence type="ECO:0000256" key="5">
    <source>
        <dbReference type="ARBA" id="ARBA00022729"/>
    </source>
</evidence>
<dbReference type="Pfam" id="PF13715">
    <property type="entry name" value="CarbopepD_reg_2"/>
    <property type="match status" value="1"/>
</dbReference>
<keyword evidence="12" id="KW-0675">Receptor</keyword>
<dbReference type="GO" id="GO:0044718">
    <property type="term" value="P:siderophore transmembrane transport"/>
    <property type="evidence" value="ECO:0007669"/>
    <property type="project" value="TreeGrafter"/>
</dbReference>
<dbReference type="PANTHER" id="PTHR30069">
    <property type="entry name" value="TONB-DEPENDENT OUTER MEMBRANE RECEPTOR"/>
    <property type="match status" value="1"/>
</dbReference>
<dbReference type="Pfam" id="PF07715">
    <property type="entry name" value="Plug"/>
    <property type="match status" value="1"/>
</dbReference>
<evidence type="ECO:0000256" key="3">
    <source>
        <dbReference type="ARBA" id="ARBA00022452"/>
    </source>
</evidence>
<comment type="subcellular location">
    <subcellularLocation>
        <location evidence="1 8">Cell outer membrane</location>
        <topology evidence="1 8">Multi-pass membrane protein</topology>
    </subcellularLocation>
</comment>
<dbReference type="InterPro" id="IPR032508">
    <property type="entry name" value="FecR_C"/>
</dbReference>
<comment type="similarity">
    <text evidence="8">Belongs to the TonB-dependent receptor family.</text>
</comment>
<feature type="domain" description="Protein FecR C-terminal" evidence="11">
    <location>
        <begin position="27"/>
        <end position="88"/>
    </location>
</feature>
<evidence type="ECO:0000259" key="11">
    <source>
        <dbReference type="Pfam" id="PF16344"/>
    </source>
</evidence>
<protein>
    <submittedName>
        <fullName evidence="12">TonB-dependent receptor</fullName>
    </submittedName>
</protein>
<dbReference type="InterPro" id="IPR037066">
    <property type="entry name" value="Plug_dom_sf"/>
</dbReference>
<organism evidence="12 13">
    <name type="scientific">Tenacibaculum aiptasiae</name>
    <dbReference type="NCBI Taxonomy" id="426481"/>
    <lineage>
        <taxon>Bacteria</taxon>
        <taxon>Pseudomonadati</taxon>
        <taxon>Bacteroidota</taxon>
        <taxon>Flavobacteriia</taxon>
        <taxon>Flavobacteriales</taxon>
        <taxon>Flavobacteriaceae</taxon>
        <taxon>Tenacibaculum</taxon>
    </lineage>
</organism>
<dbReference type="Pfam" id="PF16344">
    <property type="entry name" value="FecR_C"/>
    <property type="match status" value="1"/>
</dbReference>
<dbReference type="Gene3D" id="3.55.50.30">
    <property type="match status" value="1"/>
</dbReference>
<reference evidence="12 13" key="1">
    <citation type="submission" date="2019-09" db="EMBL/GenBank/DDBJ databases">
        <authorList>
            <person name="Cao W.R."/>
        </authorList>
    </citation>
    <scope>NUCLEOTIDE SEQUENCE [LARGE SCALE GENOMIC DNA]</scope>
    <source>
        <strain evidence="13">a4</strain>
    </source>
</reference>
<keyword evidence="6 8" id="KW-0472">Membrane</keyword>
<accession>A0A7J5AE90</accession>
<keyword evidence="13" id="KW-1185">Reference proteome</keyword>
<evidence type="ECO:0000256" key="2">
    <source>
        <dbReference type="ARBA" id="ARBA00022448"/>
    </source>
</evidence>
<proteinExistence type="inferred from homology"/>
<feature type="chain" id="PRO_5029855728" evidence="9">
    <location>
        <begin position="19"/>
        <end position="853"/>
    </location>
</feature>
<keyword evidence="5 9" id="KW-0732">Signal</keyword>
<evidence type="ECO:0000256" key="9">
    <source>
        <dbReference type="SAM" id="SignalP"/>
    </source>
</evidence>
<dbReference type="Gene3D" id="2.40.170.20">
    <property type="entry name" value="TonB-dependent receptor, beta-barrel domain"/>
    <property type="match status" value="1"/>
</dbReference>
<gene>
    <name evidence="12" type="ORF">F7018_11335</name>
</gene>
<evidence type="ECO:0000256" key="4">
    <source>
        <dbReference type="ARBA" id="ARBA00022692"/>
    </source>
</evidence>
<feature type="signal peptide" evidence="9">
    <location>
        <begin position="1"/>
        <end position="18"/>
    </location>
</feature>
<evidence type="ECO:0000256" key="1">
    <source>
        <dbReference type="ARBA" id="ARBA00004571"/>
    </source>
</evidence>
<keyword evidence="4 8" id="KW-0812">Transmembrane</keyword>
<keyword evidence="2 8" id="KW-0813">Transport</keyword>